<evidence type="ECO:0000313" key="3">
    <source>
        <dbReference type="Proteomes" id="UP000439113"/>
    </source>
</evidence>
<evidence type="ECO:0000313" key="2">
    <source>
        <dbReference type="EMBL" id="MTV31658.1"/>
    </source>
</evidence>
<dbReference type="EMBL" id="WNKS01000009">
    <property type="protein sequence ID" value="MTV31658.1"/>
    <property type="molecule type" value="Genomic_DNA"/>
</dbReference>
<gene>
    <name evidence="2" type="ORF">GJ654_11710</name>
</gene>
<dbReference type="Pfam" id="PF14415">
    <property type="entry name" value="DUF4424"/>
    <property type="match status" value="1"/>
</dbReference>
<name>A0A6N8DMU5_RHOAC</name>
<comment type="caution">
    <text evidence="2">The sequence shown here is derived from an EMBL/GenBank/DDBJ whole genome shotgun (WGS) entry which is preliminary data.</text>
</comment>
<dbReference type="InterPro" id="IPR025538">
    <property type="entry name" value="DUF4424"/>
</dbReference>
<dbReference type="Proteomes" id="UP000439113">
    <property type="component" value="Unassembled WGS sequence"/>
</dbReference>
<proteinExistence type="predicted"/>
<accession>A0A6N8DMU5</accession>
<sequence>MARQSKACRRDFNDAAQLKFTARLRRFAQLNATDPAVREKLREAGLIVESGTSADGTPLFFPTWSVRTGFKGKLLMAPGQKVDLQLSYQPSLGSSPDSVLRKALRDKPELAQEVAKRRADYCVDPPFLGGVAKMSGDDEANSSGVKETRIHVRLARGGIGPAHEYRLVVDKGAETRLVLFCANNLKSVTKTRFETRAQDFTPTDDLRILLIDGKPKPSAPSR</sequence>
<feature type="domain" description="DUF4424" evidence="1">
    <location>
        <begin position="26"/>
        <end position="209"/>
    </location>
</feature>
<reference evidence="2 3" key="1">
    <citation type="submission" date="2019-11" db="EMBL/GenBank/DDBJ databases">
        <title>Whole-genome sequence of a Rhodoblastus acidophilus DSM 142.</title>
        <authorList>
            <person name="Kyndt J.A."/>
            <person name="Meyer T.E."/>
        </authorList>
    </citation>
    <scope>NUCLEOTIDE SEQUENCE [LARGE SCALE GENOMIC DNA]</scope>
    <source>
        <strain evidence="2 3">DSM 142</strain>
    </source>
</reference>
<organism evidence="2 3">
    <name type="scientific">Rhodoblastus acidophilus</name>
    <name type="common">Rhodopseudomonas acidophila</name>
    <dbReference type="NCBI Taxonomy" id="1074"/>
    <lineage>
        <taxon>Bacteria</taxon>
        <taxon>Pseudomonadati</taxon>
        <taxon>Pseudomonadota</taxon>
        <taxon>Alphaproteobacteria</taxon>
        <taxon>Hyphomicrobiales</taxon>
        <taxon>Rhodoblastaceae</taxon>
        <taxon>Rhodoblastus</taxon>
    </lineage>
</organism>
<protein>
    <submittedName>
        <fullName evidence="2">DUF4424 domain-containing protein</fullName>
    </submittedName>
</protein>
<evidence type="ECO:0000259" key="1">
    <source>
        <dbReference type="Pfam" id="PF14415"/>
    </source>
</evidence>
<dbReference type="AlphaFoldDB" id="A0A6N8DMU5"/>